<dbReference type="InterPro" id="IPR000326">
    <property type="entry name" value="PAP2/HPO"/>
</dbReference>
<keyword evidence="1" id="KW-0472">Membrane</keyword>
<reference evidence="4 5" key="1">
    <citation type="submission" date="2017-10" db="EMBL/GenBank/DDBJ databases">
        <title>The draft genome sequence of Lewinella nigricans NBRC 102662.</title>
        <authorList>
            <person name="Wang K."/>
        </authorList>
    </citation>
    <scope>NUCLEOTIDE SEQUENCE [LARGE SCALE GENOMIC DNA]</scope>
    <source>
        <strain evidence="4 5">NBRC 102662</strain>
    </source>
</reference>
<evidence type="ECO:0000313" key="5">
    <source>
        <dbReference type="Proteomes" id="UP000223913"/>
    </source>
</evidence>
<organism evidence="4 5">
    <name type="scientific">Flavilitoribacter nigricans (strain ATCC 23147 / DSM 23189 / NBRC 102662 / NCIMB 1420 / SS-2)</name>
    <name type="common">Lewinella nigricans</name>
    <dbReference type="NCBI Taxonomy" id="1122177"/>
    <lineage>
        <taxon>Bacteria</taxon>
        <taxon>Pseudomonadati</taxon>
        <taxon>Bacteroidota</taxon>
        <taxon>Saprospiria</taxon>
        <taxon>Saprospirales</taxon>
        <taxon>Lewinellaceae</taxon>
        <taxon>Flavilitoribacter</taxon>
    </lineage>
</organism>
<evidence type="ECO:0000256" key="1">
    <source>
        <dbReference type="SAM" id="Phobius"/>
    </source>
</evidence>
<proteinExistence type="predicted"/>
<keyword evidence="5" id="KW-1185">Reference proteome</keyword>
<evidence type="ECO:0000259" key="3">
    <source>
        <dbReference type="SMART" id="SM00014"/>
    </source>
</evidence>
<dbReference type="OrthoDB" id="9806134at2"/>
<feature type="transmembrane region" description="Helical" evidence="1">
    <location>
        <begin position="37"/>
        <end position="53"/>
    </location>
</feature>
<accession>A0A2D0N0X4</accession>
<dbReference type="Gene3D" id="1.20.144.10">
    <property type="entry name" value="Phosphatidic acid phosphatase type 2/haloperoxidase"/>
    <property type="match status" value="1"/>
</dbReference>
<evidence type="ECO:0000256" key="2">
    <source>
        <dbReference type="SAM" id="SignalP"/>
    </source>
</evidence>
<feature type="chain" id="PRO_5012022529" description="Phosphatidic acid phosphatase type 2/haloperoxidase domain-containing protein" evidence="2">
    <location>
        <begin position="24"/>
        <end position="264"/>
    </location>
</feature>
<keyword evidence="1" id="KW-1133">Transmembrane helix</keyword>
<dbReference type="AlphaFoldDB" id="A0A2D0N0X4"/>
<dbReference type="EMBL" id="PDUD01000044">
    <property type="protein sequence ID" value="PHN02145.1"/>
    <property type="molecule type" value="Genomic_DNA"/>
</dbReference>
<gene>
    <name evidence="4" type="ORF">CRP01_33695</name>
</gene>
<protein>
    <recommendedName>
        <fullName evidence="3">Phosphatidic acid phosphatase type 2/haloperoxidase domain-containing protein</fullName>
    </recommendedName>
</protein>
<dbReference type="Proteomes" id="UP000223913">
    <property type="component" value="Unassembled WGS sequence"/>
</dbReference>
<dbReference type="SMART" id="SM00014">
    <property type="entry name" value="acidPPc"/>
    <property type="match status" value="1"/>
</dbReference>
<dbReference type="Pfam" id="PF01569">
    <property type="entry name" value="PAP2"/>
    <property type="match status" value="1"/>
</dbReference>
<dbReference type="SUPFAM" id="SSF48317">
    <property type="entry name" value="Acid phosphatase/Vanadium-dependent haloperoxidase"/>
    <property type="match status" value="1"/>
</dbReference>
<evidence type="ECO:0000313" key="4">
    <source>
        <dbReference type="EMBL" id="PHN02145.1"/>
    </source>
</evidence>
<keyword evidence="2" id="KW-0732">Signal</keyword>
<dbReference type="PANTHER" id="PTHR14969:SF13">
    <property type="entry name" value="AT30094P"/>
    <property type="match status" value="1"/>
</dbReference>
<dbReference type="RefSeq" id="WP_099154485.1">
    <property type="nucleotide sequence ID" value="NZ_PDUD01000044.1"/>
</dbReference>
<comment type="caution">
    <text evidence="4">The sequence shown here is derived from an EMBL/GenBank/DDBJ whole genome shotgun (WGS) entry which is preliminary data.</text>
</comment>
<name>A0A2D0N0X4_FLAN2</name>
<dbReference type="PANTHER" id="PTHR14969">
    <property type="entry name" value="SPHINGOSINE-1-PHOSPHATE PHOSPHOHYDROLASE"/>
    <property type="match status" value="1"/>
</dbReference>
<feature type="signal peptide" evidence="2">
    <location>
        <begin position="1"/>
        <end position="23"/>
    </location>
</feature>
<keyword evidence="1" id="KW-0812">Transmembrane</keyword>
<dbReference type="InterPro" id="IPR036938">
    <property type="entry name" value="PAP2/HPO_sf"/>
</dbReference>
<feature type="domain" description="Phosphatidic acid phosphatase type 2/haloperoxidase" evidence="3">
    <location>
        <begin position="117"/>
        <end position="237"/>
    </location>
</feature>
<feature type="transmembrane region" description="Helical" evidence="1">
    <location>
        <begin position="218"/>
        <end position="239"/>
    </location>
</feature>
<sequence>MNTIRKCSFMLLALLFCYLSSWGQSSGPYYLSFKKEIVYGGAGAATTLLGNYLRSKTPDLMRSDLELEGINFIDRVATNFSSEKADRLSDKTLLASAGLPLLLLAGRDTRNDFGKIAILFTETMLLNQGLTDIIKSTSLRPRPYVFDENLPPSTILRSNDRASFLSGHTSGSAAASFFFARVFSDYYPDSKLRPYVWGLAIGMPAITGYLRVRGGQHYPTDVVAGYLLGASIGYFIPVLHRKPSQKSKLSWSPTGNGLYLNYRF</sequence>
<feature type="transmembrane region" description="Helical" evidence="1">
    <location>
        <begin position="195"/>
        <end position="212"/>
    </location>
</feature>
<dbReference type="CDD" id="cd01610">
    <property type="entry name" value="PAP2_like"/>
    <property type="match status" value="1"/>
</dbReference>